<sequence>MAALLITAVASGWACRVPWLWGEQNGDQHGQQLKYANGHSPGFLHKEGSPKFPRMDGSGMPEPDMIKDCRGISKPDVLLWNGKAGASVTGESETNRSLKNESESTAGKGNTAKDVVKNRMYNRMCKGVIAKESVNIRKDKEGIVSTAKVESTSHSECSMFFKFSQKTGGGLLGMQVSRLLTAQVIEGLHLPGAAMVLKHEDPFAAVSTFNAFCALSFSKPADPHAGEKASREFAYRCLRCGFSHTSWMQAGLLKASYGENAFWCK</sequence>
<evidence type="ECO:0000256" key="1">
    <source>
        <dbReference type="SAM" id="MobiDB-lite"/>
    </source>
</evidence>
<proteinExistence type="predicted"/>
<dbReference type="Proteomes" id="UP000296049">
    <property type="component" value="Unassembled WGS sequence"/>
</dbReference>
<accession>R0J8X5</accession>
<feature type="region of interest" description="Disordered" evidence="1">
    <location>
        <begin position="87"/>
        <end position="110"/>
    </location>
</feature>
<keyword evidence="3" id="KW-1185">Reference proteome</keyword>
<evidence type="ECO:0000313" key="3">
    <source>
        <dbReference type="Proteomes" id="UP000296049"/>
    </source>
</evidence>
<dbReference type="AlphaFoldDB" id="R0J8X5"/>
<feature type="compositionally biased region" description="Basic and acidic residues" evidence="1">
    <location>
        <begin position="93"/>
        <end position="102"/>
    </location>
</feature>
<organism evidence="2 3">
    <name type="scientific">Anas platyrhynchos</name>
    <name type="common">Mallard</name>
    <name type="synonym">Anas boschas</name>
    <dbReference type="NCBI Taxonomy" id="8839"/>
    <lineage>
        <taxon>Eukaryota</taxon>
        <taxon>Metazoa</taxon>
        <taxon>Chordata</taxon>
        <taxon>Craniata</taxon>
        <taxon>Vertebrata</taxon>
        <taxon>Euteleostomi</taxon>
        <taxon>Archelosauria</taxon>
        <taxon>Archosauria</taxon>
        <taxon>Dinosauria</taxon>
        <taxon>Saurischia</taxon>
        <taxon>Theropoda</taxon>
        <taxon>Coelurosauria</taxon>
        <taxon>Aves</taxon>
        <taxon>Neognathae</taxon>
        <taxon>Galloanserae</taxon>
        <taxon>Anseriformes</taxon>
        <taxon>Anatidae</taxon>
        <taxon>Anatinae</taxon>
        <taxon>Anas</taxon>
    </lineage>
</organism>
<protein>
    <submittedName>
        <fullName evidence="2">Uncharacterized protein</fullName>
    </submittedName>
</protein>
<gene>
    <name evidence="2" type="ORF">Anapl_14792</name>
</gene>
<dbReference type="EMBL" id="KB745754">
    <property type="protein sequence ID" value="EOA93660.1"/>
    <property type="molecule type" value="Genomic_DNA"/>
</dbReference>
<name>R0J8X5_ANAPL</name>
<evidence type="ECO:0000313" key="2">
    <source>
        <dbReference type="EMBL" id="EOA93660.1"/>
    </source>
</evidence>
<reference evidence="3" key="1">
    <citation type="journal article" date="2013" name="Nat. Genet.">
        <title>The duck genome and transcriptome provide insight into an avian influenza virus reservoir species.</title>
        <authorList>
            <person name="Huang Y."/>
            <person name="Li Y."/>
            <person name="Burt D.W."/>
            <person name="Chen H."/>
            <person name="Zhang Y."/>
            <person name="Qian W."/>
            <person name="Kim H."/>
            <person name="Gan S."/>
            <person name="Zhao Y."/>
            <person name="Li J."/>
            <person name="Yi K."/>
            <person name="Feng H."/>
            <person name="Zhu P."/>
            <person name="Li B."/>
            <person name="Liu Q."/>
            <person name="Fairley S."/>
            <person name="Magor K.E."/>
            <person name="Du Z."/>
            <person name="Hu X."/>
            <person name="Goodman L."/>
            <person name="Tafer H."/>
            <person name="Vignal A."/>
            <person name="Lee T."/>
            <person name="Kim K.W."/>
            <person name="Sheng Z."/>
            <person name="An Y."/>
            <person name="Searle S."/>
            <person name="Herrero J."/>
            <person name="Groenen M.A."/>
            <person name="Crooijmans R.P."/>
            <person name="Faraut T."/>
            <person name="Cai Q."/>
            <person name="Webster R.G."/>
            <person name="Aldridge J.R."/>
            <person name="Warren W.C."/>
            <person name="Bartschat S."/>
            <person name="Kehr S."/>
            <person name="Marz M."/>
            <person name="Stadler P.F."/>
            <person name="Smith J."/>
            <person name="Kraus R.H."/>
            <person name="Zhao Y."/>
            <person name="Ren L."/>
            <person name="Fei J."/>
            <person name="Morisson M."/>
            <person name="Kaiser P."/>
            <person name="Griffin D.K."/>
            <person name="Rao M."/>
            <person name="Pitel F."/>
            <person name="Wang J."/>
            <person name="Li N."/>
        </authorList>
    </citation>
    <scope>NUCLEOTIDE SEQUENCE [LARGE SCALE GENOMIC DNA]</scope>
</reference>